<dbReference type="InterPro" id="IPR050194">
    <property type="entry name" value="Glycosyltransferase_grp1"/>
</dbReference>
<reference evidence="2 3" key="1">
    <citation type="submission" date="2019-12" db="EMBL/GenBank/DDBJ databases">
        <title>The genome of Stappia indica PHM037.</title>
        <authorList>
            <person name="Kacar D."/>
            <person name="Galan B."/>
            <person name="Canedo L."/>
            <person name="Rodriguez P."/>
            <person name="de la Calle F."/>
            <person name="Garcia J.L."/>
        </authorList>
    </citation>
    <scope>NUCLEOTIDE SEQUENCE [LARGE SCALE GENOMIC DNA]</scope>
    <source>
        <strain evidence="2 3">PHM037</strain>
    </source>
</reference>
<dbReference type="PANTHER" id="PTHR45947">
    <property type="entry name" value="SULFOQUINOVOSYL TRANSFERASE SQD2"/>
    <property type="match status" value="1"/>
</dbReference>
<keyword evidence="2" id="KW-0808">Transferase</keyword>
<dbReference type="OrthoDB" id="9807414at2"/>
<dbReference type="KEGG" id="siw:GH266_16425"/>
<dbReference type="PANTHER" id="PTHR45947:SF3">
    <property type="entry name" value="SULFOQUINOVOSYL TRANSFERASE SQD2"/>
    <property type="match status" value="1"/>
</dbReference>
<gene>
    <name evidence="2" type="ORF">GH266_16425</name>
</gene>
<dbReference type="Pfam" id="PF13579">
    <property type="entry name" value="Glyco_trans_4_4"/>
    <property type="match status" value="1"/>
</dbReference>
<dbReference type="EMBL" id="CP046908">
    <property type="protein sequence ID" value="QGZ35935.1"/>
    <property type="molecule type" value="Genomic_DNA"/>
</dbReference>
<sequence length="410" mass="44073">MRILMACAAFPPFMDGGGPISALMLARMLAGEGHVLRVVNVADEEALEQADGFEIRRIRPPNVYWNYRRPRPTWKKIAWHLLENGNPRAFTAMRREIADFRPDVLLTDSIENINVASWAAARSLGVPVAHTLRSAFLLCWRGVMQKADGSNCDGQCASCWLTSLGKRHFTRYVDAVCGESREVIARHLSAGYFPNAATRRIPGAIDPVPGATARRFPQDRPLRIGFLSVHTAFKGLQVLAQAAALGVASRSVDYVIAGTSPDGSDAAALTKGFPADRTRFVGWADPAAFFPQVDVLVFPSIGREAFGRVAIEAFAHGVPVLGSDLGGIAETVVPDHNGFLFPAGDAASLAGLIERIAGDGALFERLSQGALASAEPYYRPHVAAAYTQFLETAVEHAAARAGGVREQVAS</sequence>
<evidence type="ECO:0000313" key="2">
    <source>
        <dbReference type="EMBL" id="QGZ35935.1"/>
    </source>
</evidence>
<dbReference type="RefSeq" id="WP_158194790.1">
    <property type="nucleotide sequence ID" value="NZ_CP046908.1"/>
</dbReference>
<evidence type="ECO:0000259" key="1">
    <source>
        <dbReference type="Pfam" id="PF13579"/>
    </source>
</evidence>
<dbReference type="SUPFAM" id="SSF53756">
    <property type="entry name" value="UDP-Glycosyltransferase/glycogen phosphorylase"/>
    <property type="match status" value="1"/>
</dbReference>
<dbReference type="Pfam" id="PF13692">
    <property type="entry name" value="Glyco_trans_1_4"/>
    <property type="match status" value="1"/>
</dbReference>
<name>A0A857CAN8_9HYPH</name>
<feature type="domain" description="Glycosyltransferase subfamily 4-like N-terminal" evidence="1">
    <location>
        <begin position="16"/>
        <end position="202"/>
    </location>
</feature>
<dbReference type="InterPro" id="IPR028098">
    <property type="entry name" value="Glyco_trans_4-like_N"/>
</dbReference>
<dbReference type="Gene3D" id="3.40.50.2000">
    <property type="entry name" value="Glycogen Phosphorylase B"/>
    <property type="match status" value="2"/>
</dbReference>
<accession>A0A857CAN8</accession>
<dbReference type="Proteomes" id="UP000435648">
    <property type="component" value="Chromosome"/>
</dbReference>
<dbReference type="AlphaFoldDB" id="A0A857CAN8"/>
<protein>
    <submittedName>
        <fullName evidence="2">Glycosyltransferase</fullName>
    </submittedName>
</protein>
<dbReference type="GO" id="GO:0016757">
    <property type="term" value="F:glycosyltransferase activity"/>
    <property type="evidence" value="ECO:0007669"/>
    <property type="project" value="UniProtKB-ARBA"/>
</dbReference>
<organism evidence="2 3">
    <name type="scientific">Stappia indica</name>
    <dbReference type="NCBI Taxonomy" id="538381"/>
    <lineage>
        <taxon>Bacteria</taxon>
        <taxon>Pseudomonadati</taxon>
        <taxon>Pseudomonadota</taxon>
        <taxon>Alphaproteobacteria</taxon>
        <taxon>Hyphomicrobiales</taxon>
        <taxon>Stappiaceae</taxon>
        <taxon>Stappia</taxon>
    </lineage>
</organism>
<evidence type="ECO:0000313" key="3">
    <source>
        <dbReference type="Proteomes" id="UP000435648"/>
    </source>
</evidence>
<proteinExistence type="predicted"/>